<dbReference type="InterPro" id="IPR032922">
    <property type="entry name" value="SON"/>
</dbReference>
<feature type="compositionally biased region" description="Basic and acidic residues" evidence="2">
    <location>
        <begin position="720"/>
        <end position="729"/>
    </location>
</feature>
<evidence type="ECO:0000313" key="5">
    <source>
        <dbReference type="Proteomes" id="UP001152797"/>
    </source>
</evidence>
<keyword evidence="1" id="KW-0175">Coiled coil</keyword>
<dbReference type="GO" id="GO:0003723">
    <property type="term" value="F:RNA binding"/>
    <property type="evidence" value="ECO:0007669"/>
    <property type="project" value="InterPro"/>
</dbReference>
<proteinExistence type="predicted"/>
<feature type="compositionally biased region" description="Low complexity" evidence="2">
    <location>
        <begin position="879"/>
        <end position="889"/>
    </location>
</feature>
<feature type="region of interest" description="Disordered" evidence="2">
    <location>
        <begin position="668"/>
        <end position="702"/>
    </location>
</feature>
<evidence type="ECO:0000313" key="4">
    <source>
        <dbReference type="EMBL" id="CAL4793526.1"/>
    </source>
</evidence>
<dbReference type="GO" id="GO:0048024">
    <property type="term" value="P:regulation of mRNA splicing, via spliceosome"/>
    <property type="evidence" value="ECO:0007669"/>
    <property type="project" value="TreeGrafter"/>
</dbReference>
<feature type="compositionally biased region" description="Low complexity" evidence="2">
    <location>
        <begin position="349"/>
        <end position="368"/>
    </location>
</feature>
<feature type="compositionally biased region" description="Basic and acidic residues" evidence="2">
    <location>
        <begin position="542"/>
        <end position="560"/>
    </location>
</feature>
<feature type="coiled-coil region" evidence="1">
    <location>
        <begin position="1097"/>
        <end position="1126"/>
    </location>
</feature>
<evidence type="ECO:0000256" key="1">
    <source>
        <dbReference type="SAM" id="Coils"/>
    </source>
</evidence>
<feature type="region of interest" description="Disordered" evidence="2">
    <location>
        <begin position="542"/>
        <end position="611"/>
    </location>
</feature>
<feature type="compositionally biased region" description="Basic and acidic residues" evidence="2">
    <location>
        <begin position="739"/>
        <end position="748"/>
    </location>
</feature>
<dbReference type="EMBL" id="CAMXCT010003779">
    <property type="protein sequence ID" value="CAI4006214.1"/>
    <property type="molecule type" value="Genomic_DNA"/>
</dbReference>
<comment type="caution">
    <text evidence="3">The sequence shown here is derived from an EMBL/GenBank/DDBJ whole genome shotgun (WGS) entry which is preliminary data.</text>
</comment>
<feature type="region of interest" description="Disordered" evidence="2">
    <location>
        <begin position="339"/>
        <end position="377"/>
    </location>
</feature>
<sequence>MASVAVGAGELQPAAAATVRQEMQNWVSFPNFLLPDHWVCLQSNERQLHKLETVVNHLIRMGLRHPSERTQATLAAIVSHVGPNAMDPFAAPDVPRQTALLSTVKAVCKTQLLRLRNVGLPMPGGYIIELPASVQDLPLALRNEMFPGGGVPPPMDVNPIWQVAQAWAVRSTHRPRTMGQSNLMGAASASDAASIAAQAALSTVLALAPHVAGARGSSSDAVPGLQIFGGVNRATSAAASGSRTEFGALLDRASAGNADSATPTVTPALALEDRPHAAVEPVVPGIAQPTVAQPPPTAVQSTEALETEAADAEPDLEMNLAALADAHYNCPLPSVVGSPAKTGEKMRKPAAAATKMRRPAAAPRSAPAQKLKRPAAAVKEAACGRTVAVKRRPATGASTTKSVTRSQAKRLRPEGCSKCRYQCGCTPSCWRKEQQVLADRVAATLEHMRHACANTLSAARKRTHVDLLEAAALDVLDATQTPEGIRTIREVVMKAEDAVSAICKLAYGQLTCCARRYGQCVKLAYGQLSCCSGLRAVHEACPRAADRPRGRDAEDSRPEGPELSAPEPKSVESEGGKPAESDAAARPAPSEGDGRSRTRTRGGYKANRRAEGRQPCQYCGRPVADTLSGRAQHEASEYCLTRKYYYIERMGWAQAEERAQKEVDAAWWQNQKMPDKNRAPPEPPLPPRMDRSREEARRDVMEELDIPVWEREMFRSRWKREEKGEEPLELKPASMQSRNRAEPREESRQGAPRPRSKPIARKARARSKRESRKSRSRSKRESRESRKSRSRTKRASRESHESRKSRSRGKRESRKSRSHGKRQTRMSRSPGKRDTRKSRSHGKRDTRKPRSRSKDPERSDKKKKRRDRIDRERNPKKGATAAPATAVPKRAVKSAAKKPASVPAAPAAAASASSVIHQCKDMAAIVETPEATQPEAVEVPAETTNDEPAQAEAETKVATAPCAKCRVSCTVTEMVFRPQYKDGLQYTCKGCNAVSAQLQRNGLFVGQLLKTEADMIQFYSDAALERKNCEQGRLTFARTRALLKKQMVHEIQRREVDRQDAEWQPLSVYELRGYDIEAIRARAPMEDHPILGETFKLEIHKESLENITLQVERQLAEMEHAALERKKSAAAAASTVAVPELDLEAIADAPAERKRKGPLTADEKEANKMARLAAKKKEDERKVATASAAKVLPQLKKAQCNLKDKIGRMGEDMQQLPAASLEQVQTAEANLDDVVTKASQLLDAAAKGKPFDTADLSWKKEKELNQFAKDANQAIRTIQEYKRGSASSVVLVSVAAEAAYASLSKNASPKDLHDMGHGSVELLREVLTQVEIGEKHPELKQTAEAMGLLLLLLKGLLLGWDCEDFPKAILELPLQRLPKTWPNHAWKLKHSCPQVLADEVKASLRFLDNQPTLSGVFCLALQQNMLPTSQPAAKRRRLESAMARYSENSIAQIKNIADGKDIKDQRSGWQKRAFAIALAPARHCFHALEAPNKDCLEQPVRFAVARMDPLLKYVAGKCPDFRADLEQAPSPIQVVLSWDETTAGNVLATQARMKATIFYITFKHWQKIHESPDAWIPVAAISHEQAEQVAGGMSKVHQLFVENFVEQRLDQGVWISPTTKISLELALFVADQDAQRAALAAKGSAGLKCCAFCQNCLAKNAAGAAVDAQRFRTTAYADIEWFTPNTQMQLQGYIRKALDRWSDMTCKDKDLVEKCLGFRITCDSMWVSDVCCSALPLQRYMNDAMHCYYANGVAAIEINLLLQAVQRCTGVSSLDLKQAVLQAGWKRSGQSLREGQNKWWCGRLFVPAFFVGSTYKGTAKQTMALLPLLLWLAESVWSKIAALRPMVDSFIKLGKCVQCLRSIAESRNWKELQKLQEAHQQAFARCWPEEVRPKHHHRLHLPRQYAAEKFVGSCWGTESKHRFYKSCYAKNLQQFLTAKGGGSEFSDRLMPRLLLRHTELIRAKVFAPTRFVLENLFDPVDVDQFAAGLEACRVAARCRTGLLQLQEGDLLLHGTDATEAGYCHCFIDHKGELYVYATLCSLVLHTAALRKFERTTTKQMLKWNNLLTPAVCSWWRPSHPNYVFCMP</sequence>
<keyword evidence="5" id="KW-1185">Reference proteome</keyword>
<evidence type="ECO:0000256" key="2">
    <source>
        <dbReference type="SAM" id="MobiDB-lite"/>
    </source>
</evidence>
<feature type="compositionally biased region" description="Basic residues" evidence="2">
    <location>
        <begin position="805"/>
        <end position="825"/>
    </location>
</feature>
<dbReference type="EMBL" id="CAMXCT030003779">
    <property type="protein sequence ID" value="CAL4793526.1"/>
    <property type="molecule type" value="Genomic_DNA"/>
</dbReference>
<accession>A0A9P1DBW7</accession>
<protein>
    <submittedName>
        <fullName evidence="3">Uncharacterized protein</fullName>
    </submittedName>
</protein>
<feature type="compositionally biased region" description="Basic and acidic residues" evidence="2">
    <location>
        <begin position="795"/>
        <end position="804"/>
    </location>
</feature>
<reference evidence="4 5" key="2">
    <citation type="submission" date="2024-05" db="EMBL/GenBank/DDBJ databases">
        <authorList>
            <person name="Chen Y."/>
            <person name="Shah S."/>
            <person name="Dougan E. K."/>
            <person name="Thang M."/>
            <person name="Chan C."/>
        </authorList>
    </citation>
    <scope>NUCLEOTIDE SEQUENCE [LARGE SCALE GENOMIC DNA]</scope>
</reference>
<evidence type="ECO:0000313" key="3">
    <source>
        <dbReference type="EMBL" id="CAI4006214.1"/>
    </source>
</evidence>
<feature type="region of interest" description="Disordered" evidence="2">
    <location>
        <begin position="720"/>
        <end position="894"/>
    </location>
</feature>
<feature type="compositionally biased region" description="Basic and acidic residues" evidence="2">
    <location>
        <begin position="688"/>
        <end position="701"/>
    </location>
</feature>
<feature type="compositionally biased region" description="Basic residues" evidence="2">
    <location>
        <begin position="754"/>
        <end position="778"/>
    </location>
</feature>
<dbReference type="EMBL" id="CAMXCT020003779">
    <property type="protein sequence ID" value="CAL1159589.1"/>
    <property type="molecule type" value="Genomic_DNA"/>
</dbReference>
<feature type="compositionally biased region" description="Basic residues" evidence="2">
    <location>
        <begin position="834"/>
        <end position="851"/>
    </location>
</feature>
<reference evidence="3" key="1">
    <citation type="submission" date="2022-10" db="EMBL/GenBank/DDBJ databases">
        <authorList>
            <person name="Chen Y."/>
            <person name="Dougan E. K."/>
            <person name="Chan C."/>
            <person name="Rhodes N."/>
            <person name="Thang M."/>
        </authorList>
    </citation>
    <scope>NUCLEOTIDE SEQUENCE</scope>
</reference>
<dbReference type="GO" id="GO:0051726">
    <property type="term" value="P:regulation of cell cycle"/>
    <property type="evidence" value="ECO:0007669"/>
    <property type="project" value="InterPro"/>
</dbReference>
<feature type="compositionally biased region" description="Basic and acidic residues" evidence="2">
    <location>
        <begin position="569"/>
        <end position="580"/>
    </location>
</feature>
<gene>
    <name evidence="3" type="ORF">C1SCF055_LOCUS31872</name>
</gene>
<name>A0A9P1DBW7_9DINO</name>
<dbReference type="Proteomes" id="UP001152797">
    <property type="component" value="Unassembled WGS sequence"/>
</dbReference>
<dbReference type="PANTHER" id="PTHR46528">
    <property type="entry name" value="PROTEIN SON"/>
    <property type="match status" value="1"/>
</dbReference>
<dbReference type="PANTHER" id="PTHR46528:SF1">
    <property type="entry name" value="PROTEIN SON"/>
    <property type="match status" value="1"/>
</dbReference>
<organism evidence="3">
    <name type="scientific">Cladocopium goreaui</name>
    <dbReference type="NCBI Taxonomy" id="2562237"/>
    <lineage>
        <taxon>Eukaryota</taxon>
        <taxon>Sar</taxon>
        <taxon>Alveolata</taxon>
        <taxon>Dinophyceae</taxon>
        <taxon>Suessiales</taxon>
        <taxon>Symbiodiniaceae</taxon>
        <taxon>Cladocopium</taxon>
    </lineage>
</organism>